<dbReference type="InterPro" id="IPR004046">
    <property type="entry name" value="GST_C"/>
</dbReference>
<dbReference type="InterPro" id="IPR036282">
    <property type="entry name" value="Glutathione-S-Trfase_C_sf"/>
</dbReference>
<dbReference type="InterPro" id="IPR010987">
    <property type="entry name" value="Glutathione-S-Trfase_C-like"/>
</dbReference>
<keyword evidence="2" id="KW-0808">Transferase</keyword>
<evidence type="ECO:0000313" key="6">
    <source>
        <dbReference type="Proteomes" id="UP001166286"/>
    </source>
</evidence>
<dbReference type="Gene3D" id="3.40.30.10">
    <property type="entry name" value="Glutaredoxin"/>
    <property type="match status" value="1"/>
</dbReference>
<sequence length="211" mass="24581">MKPILLYWRNKRTSLTLGLDAELVVDQVTNPSKVPVILEELGLPYETTWVELDDLKKQPFESINPNGRLPDKEHKLTYTSSPEKYFLQQWSYFQASGQGPYFGQCAWFTLFHPEKLESAQTRYANELKRIVGVLDRTLKGQEWLVGDKSTYADLAFVMWNAQIDSIMKGHDWNIAEYPNFRRWQETMLARDSLKKVMSVLMDKEVQSPGRV</sequence>
<dbReference type="PANTHER" id="PTHR44051:SF20">
    <property type="entry name" value="GLUTATHIONE TRANSFERASE 1 (EUROFUNG)"/>
    <property type="match status" value="1"/>
</dbReference>
<dbReference type="PROSITE" id="PS50405">
    <property type="entry name" value="GST_CTER"/>
    <property type="match status" value="1"/>
</dbReference>
<accession>A0AA39V441</accession>
<feature type="domain" description="GST C-terminal" evidence="4">
    <location>
        <begin position="80"/>
        <end position="209"/>
    </location>
</feature>
<comment type="caution">
    <text evidence="5">The sequence shown here is derived from an EMBL/GenBank/DDBJ whole genome shotgun (WGS) entry which is preliminary data.</text>
</comment>
<dbReference type="SUPFAM" id="SSF52833">
    <property type="entry name" value="Thioredoxin-like"/>
    <property type="match status" value="1"/>
</dbReference>
<dbReference type="SUPFAM" id="SSF47616">
    <property type="entry name" value="GST C-terminal domain-like"/>
    <property type="match status" value="1"/>
</dbReference>
<protein>
    <recommendedName>
        <fullName evidence="1">glutathione transferase</fullName>
        <ecNumber evidence="1">2.5.1.18</ecNumber>
    </recommendedName>
</protein>
<proteinExistence type="predicted"/>
<dbReference type="EC" id="2.5.1.18" evidence="1"/>
<reference evidence="5" key="1">
    <citation type="submission" date="2023-03" db="EMBL/GenBank/DDBJ databases">
        <title>Complete genome of Cladonia borealis.</title>
        <authorList>
            <person name="Park H."/>
        </authorList>
    </citation>
    <scope>NUCLEOTIDE SEQUENCE</scope>
    <source>
        <strain evidence="5">ANT050790</strain>
    </source>
</reference>
<evidence type="ECO:0000259" key="4">
    <source>
        <dbReference type="PROSITE" id="PS50405"/>
    </source>
</evidence>
<evidence type="ECO:0000256" key="2">
    <source>
        <dbReference type="ARBA" id="ARBA00022679"/>
    </source>
</evidence>
<gene>
    <name evidence="5" type="ORF">JMJ35_002581</name>
</gene>
<dbReference type="AlphaFoldDB" id="A0AA39V441"/>
<keyword evidence="6" id="KW-1185">Reference proteome</keyword>
<dbReference type="Pfam" id="PF00043">
    <property type="entry name" value="GST_C"/>
    <property type="match status" value="1"/>
</dbReference>
<dbReference type="InterPro" id="IPR036249">
    <property type="entry name" value="Thioredoxin-like_sf"/>
</dbReference>
<dbReference type="EMBL" id="JAFEKC020000004">
    <property type="protein sequence ID" value="KAK0515202.1"/>
    <property type="molecule type" value="Genomic_DNA"/>
</dbReference>
<dbReference type="Gene3D" id="1.20.1050.10">
    <property type="match status" value="1"/>
</dbReference>
<evidence type="ECO:0000313" key="5">
    <source>
        <dbReference type="EMBL" id="KAK0515202.1"/>
    </source>
</evidence>
<organism evidence="5 6">
    <name type="scientific">Cladonia borealis</name>
    <dbReference type="NCBI Taxonomy" id="184061"/>
    <lineage>
        <taxon>Eukaryota</taxon>
        <taxon>Fungi</taxon>
        <taxon>Dikarya</taxon>
        <taxon>Ascomycota</taxon>
        <taxon>Pezizomycotina</taxon>
        <taxon>Lecanoromycetes</taxon>
        <taxon>OSLEUM clade</taxon>
        <taxon>Lecanoromycetidae</taxon>
        <taxon>Lecanorales</taxon>
        <taxon>Lecanorineae</taxon>
        <taxon>Cladoniaceae</taxon>
        <taxon>Cladonia</taxon>
    </lineage>
</organism>
<evidence type="ECO:0000256" key="3">
    <source>
        <dbReference type="ARBA" id="ARBA00047960"/>
    </source>
</evidence>
<name>A0AA39V441_9LECA</name>
<dbReference type="PANTHER" id="PTHR44051">
    <property type="entry name" value="GLUTATHIONE S-TRANSFERASE-RELATED"/>
    <property type="match status" value="1"/>
</dbReference>
<comment type="catalytic activity">
    <reaction evidence="3">
        <text>RX + glutathione = an S-substituted glutathione + a halide anion + H(+)</text>
        <dbReference type="Rhea" id="RHEA:16437"/>
        <dbReference type="ChEBI" id="CHEBI:15378"/>
        <dbReference type="ChEBI" id="CHEBI:16042"/>
        <dbReference type="ChEBI" id="CHEBI:17792"/>
        <dbReference type="ChEBI" id="CHEBI:57925"/>
        <dbReference type="ChEBI" id="CHEBI:90779"/>
        <dbReference type="EC" id="2.5.1.18"/>
    </reaction>
</comment>
<evidence type="ECO:0000256" key="1">
    <source>
        <dbReference type="ARBA" id="ARBA00012452"/>
    </source>
</evidence>
<dbReference type="Proteomes" id="UP001166286">
    <property type="component" value="Unassembled WGS sequence"/>
</dbReference>